<organism evidence="2 3">
    <name type="scientific">Oleoguttula mirabilis</name>
    <dbReference type="NCBI Taxonomy" id="1507867"/>
    <lineage>
        <taxon>Eukaryota</taxon>
        <taxon>Fungi</taxon>
        <taxon>Dikarya</taxon>
        <taxon>Ascomycota</taxon>
        <taxon>Pezizomycotina</taxon>
        <taxon>Dothideomycetes</taxon>
        <taxon>Dothideomycetidae</taxon>
        <taxon>Mycosphaerellales</taxon>
        <taxon>Teratosphaeriaceae</taxon>
        <taxon>Oleoguttula</taxon>
    </lineage>
</organism>
<evidence type="ECO:0000313" key="3">
    <source>
        <dbReference type="Proteomes" id="UP001324427"/>
    </source>
</evidence>
<feature type="compositionally biased region" description="Low complexity" evidence="1">
    <location>
        <begin position="43"/>
        <end position="57"/>
    </location>
</feature>
<feature type="region of interest" description="Disordered" evidence="1">
    <location>
        <begin position="1"/>
        <end position="57"/>
    </location>
</feature>
<protein>
    <recommendedName>
        <fullName evidence="4">CDT1 Geminin-binding domain-containing protein</fullName>
    </recommendedName>
</protein>
<dbReference type="AlphaFoldDB" id="A0AAV9JD83"/>
<proteinExistence type="predicted"/>
<name>A0AAV9JD83_9PEZI</name>
<keyword evidence="3" id="KW-1185">Reference proteome</keyword>
<feature type="compositionally biased region" description="Acidic residues" evidence="1">
    <location>
        <begin position="231"/>
        <end position="243"/>
    </location>
</feature>
<gene>
    <name evidence="2" type="ORF">LTR36_005854</name>
</gene>
<dbReference type="Proteomes" id="UP001324427">
    <property type="component" value="Unassembled WGS sequence"/>
</dbReference>
<comment type="caution">
    <text evidence="2">The sequence shown here is derived from an EMBL/GenBank/DDBJ whole genome shotgun (WGS) entry which is preliminary data.</text>
</comment>
<feature type="region of interest" description="Disordered" evidence="1">
    <location>
        <begin position="230"/>
        <end position="258"/>
    </location>
</feature>
<sequence length="306" mass="33361">MDRLWRLQGSAGKKAPAGQYSSMPAANGRAEKKQEQKKLRRLAPAPAKSAGAGSEAAPMSSAAAAAAEAEYVRAREVTAVEMAAVQAVQAVQAEMAEMAAEVAAVLEGASRGMRFRLRLFNVRHVGGMDLRDWHEARGKEAAAVSEHLHKLFTPDLYHHRHDLERVLRVWIPSDPDESPLLGERTHVRTVHHKSRAHIVRLVEDQLEATRRVYAIRQKYLGSLTASIMGEAEGEAEGEGEGDVEGAGGSGAPLPDNPFGAAKMAQTVLSLRLKGVEVTQYEERPERIEVYFEDVEVKMAARDPFGG</sequence>
<evidence type="ECO:0008006" key="4">
    <source>
        <dbReference type="Google" id="ProtNLM"/>
    </source>
</evidence>
<evidence type="ECO:0000313" key="2">
    <source>
        <dbReference type="EMBL" id="KAK4543077.1"/>
    </source>
</evidence>
<reference evidence="2 3" key="1">
    <citation type="submission" date="2021-11" db="EMBL/GenBank/DDBJ databases">
        <title>Black yeast isolated from Biological Soil Crust.</title>
        <authorList>
            <person name="Kurbessoian T."/>
        </authorList>
    </citation>
    <scope>NUCLEOTIDE SEQUENCE [LARGE SCALE GENOMIC DNA]</scope>
    <source>
        <strain evidence="2 3">CCFEE 5522</strain>
    </source>
</reference>
<accession>A0AAV9JD83</accession>
<evidence type="ECO:0000256" key="1">
    <source>
        <dbReference type="SAM" id="MobiDB-lite"/>
    </source>
</evidence>
<dbReference type="EMBL" id="JAVFHQ010000035">
    <property type="protein sequence ID" value="KAK4543077.1"/>
    <property type="molecule type" value="Genomic_DNA"/>
</dbReference>